<dbReference type="AlphaFoldDB" id="A0A371FD73"/>
<dbReference type="OrthoDB" id="2015125at2759"/>
<organism evidence="2 3">
    <name type="scientific">Mucuna pruriens</name>
    <name type="common">Velvet bean</name>
    <name type="synonym">Dolichos pruriens</name>
    <dbReference type="NCBI Taxonomy" id="157652"/>
    <lineage>
        <taxon>Eukaryota</taxon>
        <taxon>Viridiplantae</taxon>
        <taxon>Streptophyta</taxon>
        <taxon>Embryophyta</taxon>
        <taxon>Tracheophyta</taxon>
        <taxon>Spermatophyta</taxon>
        <taxon>Magnoliopsida</taxon>
        <taxon>eudicotyledons</taxon>
        <taxon>Gunneridae</taxon>
        <taxon>Pentapetalae</taxon>
        <taxon>rosids</taxon>
        <taxon>fabids</taxon>
        <taxon>Fabales</taxon>
        <taxon>Fabaceae</taxon>
        <taxon>Papilionoideae</taxon>
        <taxon>50 kb inversion clade</taxon>
        <taxon>NPAAA clade</taxon>
        <taxon>indigoferoid/millettioid clade</taxon>
        <taxon>Phaseoleae</taxon>
        <taxon>Mucuna</taxon>
    </lineage>
</organism>
<evidence type="ECO:0000313" key="3">
    <source>
        <dbReference type="Proteomes" id="UP000257109"/>
    </source>
</evidence>
<protein>
    <recommendedName>
        <fullName evidence="1">Retrovirus-related Pol polyprotein from transposon TNT 1-94-like beta-barrel domain-containing protein</fullName>
    </recommendedName>
</protein>
<reference evidence="2" key="1">
    <citation type="submission" date="2018-05" db="EMBL/GenBank/DDBJ databases">
        <title>Draft genome of Mucuna pruriens seed.</title>
        <authorList>
            <person name="Nnadi N.E."/>
            <person name="Vos R."/>
            <person name="Hasami M.H."/>
            <person name="Devisetty U.K."/>
            <person name="Aguiy J.C."/>
        </authorList>
    </citation>
    <scope>NUCLEOTIDE SEQUENCE [LARGE SCALE GENOMIC DNA]</scope>
    <source>
        <strain evidence="2">JCA_2017</strain>
    </source>
</reference>
<proteinExistence type="predicted"/>
<dbReference type="Pfam" id="PF22936">
    <property type="entry name" value="Pol_BBD"/>
    <property type="match status" value="1"/>
</dbReference>
<name>A0A371FD73_MUCPR</name>
<gene>
    <name evidence="2" type="ORF">CR513_43784</name>
</gene>
<dbReference type="Proteomes" id="UP000257109">
    <property type="component" value="Unassembled WGS sequence"/>
</dbReference>
<dbReference type="InterPro" id="IPR054722">
    <property type="entry name" value="PolX-like_BBD"/>
</dbReference>
<evidence type="ECO:0000313" key="2">
    <source>
        <dbReference type="EMBL" id="RDX76246.1"/>
    </source>
</evidence>
<comment type="caution">
    <text evidence="2">The sequence shown here is derived from an EMBL/GenBank/DDBJ whole genome shotgun (WGS) entry which is preliminary data.</text>
</comment>
<feature type="domain" description="Retrovirus-related Pol polyprotein from transposon TNT 1-94-like beta-barrel" evidence="1">
    <location>
        <begin position="112"/>
        <end position="172"/>
    </location>
</feature>
<keyword evidence="3" id="KW-1185">Reference proteome</keyword>
<evidence type="ECO:0000259" key="1">
    <source>
        <dbReference type="Pfam" id="PF22936"/>
    </source>
</evidence>
<sequence>MRVYGEEIPDNKVVDKILPTMPLKFDHVVTIIIESHNIDIITIIEKIKVNKEALKNQVNLNHDVESSQRGNYKGRRHDKNYQERIFFNCLYYRKFIHKVVDCRFKHQDENIWYLNTRCRNHMCGKKELFSTLDEMVKSMVKFRNYTNNPILEKDQVTIRLNDGSQIFISDIYWSS</sequence>
<dbReference type="EMBL" id="QJKJ01009575">
    <property type="protein sequence ID" value="RDX76246.1"/>
    <property type="molecule type" value="Genomic_DNA"/>
</dbReference>
<feature type="non-terminal residue" evidence="2">
    <location>
        <position position="1"/>
    </location>
</feature>
<accession>A0A371FD73</accession>